<evidence type="ECO:0000313" key="3">
    <source>
        <dbReference type="Proteomes" id="UP000314294"/>
    </source>
</evidence>
<evidence type="ECO:0000313" key="2">
    <source>
        <dbReference type="EMBL" id="TNN67133.1"/>
    </source>
</evidence>
<organism evidence="2 3">
    <name type="scientific">Liparis tanakae</name>
    <name type="common">Tanaka's snailfish</name>
    <dbReference type="NCBI Taxonomy" id="230148"/>
    <lineage>
        <taxon>Eukaryota</taxon>
        <taxon>Metazoa</taxon>
        <taxon>Chordata</taxon>
        <taxon>Craniata</taxon>
        <taxon>Vertebrata</taxon>
        <taxon>Euteleostomi</taxon>
        <taxon>Actinopterygii</taxon>
        <taxon>Neopterygii</taxon>
        <taxon>Teleostei</taxon>
        <taxon>Neoteleostei</taxon>
        <taxon>Acanthomorphata</taxon>
        <taxon>Eupercaria</taxon>
        <taxon>Perciformes</taxon>
        <taxon>Cottioidei</taxon>
        <taxon>Cottales</taxon>
        <taxon>Liparidae</taxon>
        <taxon>Liparis</taxon>
    </lineage>
</organism>
<accession>A0A4Z2HQ52</accession>
<sequence length="60" mass="6846">MILGGRAVTLCRRQRETKLLLPVFTVSPLIFMQLHCAASRGRHSSSSLQSPLREEDLYFQ</sequence>
<gene>
    <name evidence="2" type="ORF">EYF80_022663</name>
</gene>
<name>A0A4Z2HQ52_9TELE</name>
<dbReference type="AlphaFoldDB" id="A0A4Z2HQ52"/>
<dbReference type="EMBL" id="SRLO01000209">
    <property type="protein sequence ID" value="TNN67133.1"/>
    <property type="molecule type" value="Genomic_DNA"/>
</dbReference>
<protein>
    <submittedName>
        <fullName evidence="2">Uncharacterized protein</fullName>
    </submittedName>
</protein>
<keyword evidence="3" id="KW-1185">Reference proteome</keyword>
<proteinExistence type="predicted"/>
<reference evidence="2 3" key="1">
    <citation type="submission" date="2019-03" db="EMBL/GenBank/DDBJ databases">
        <title>First draft genome of Liparis tanakae, snailfish: a comprehensive survey of snailfish specific genes.</title>
        <authorList>
            <person name="Kim W."/>
            <person name="Song I."/>
            <person name="Jeong J.-H."/>
            <person name="Kim D."/>
            <person name="Kim S."/>
            <person name="Ryu S."/>
            <person name="Song J.Y."/>
            <person name="Lee S.K."/>
        </authorList>
    </citation>
    <scope>NUCLEOTIDE SEQUENCE [LARGE SCALE GENOMIC DNA]</scope>
    <source>
        <tissue evidence="2">Muscle</tissue>
    </source>
</reference>
<feature type="region of interest" description="Disordered" evidence="1">
    <location>
        <begin position="41"/>
        <end position="60"/>
    </location>
</feature>
<dbReference type="Proteomes" id="UP000314294">
    <property type="component" value="Unassembled WGS sequence"/>
</dbReference>
<comment type="caution">
    <text evidence="2">The sequence shown here is derived from an EMBL/GenBank/DDBJ whole genome shotgun (WGS) entry which is preliminary data.</text>
</comment>
<evidence type="ECO:0000256" key="1">
    <source>
        <dbReference type="SAM" id="MobiDB-lite"/>
    </source>
</evidence>